<accession>A0A3D8RRS0</accession>
<evidence type="ECO:0000313" key="3">
    <source>
        <dbReference type="EMBL" id="RDW76772.1"/>
    </source>
</evidence>
<dbReference type="SUPFAM" id="SSF52821">
    <property type="entry name" value="Rhodanese/Cell cycle control phosphatase"/>
    <property type="match status" value="1"/>
</dbReference>
<dbReference type="RefSeq" id="XP_026603084.1">
    <property type="nucleotide sequence ID" value="XM_026748780.1"/>
</dbReference>
<sequence>MPEEQPWHASFPAPKTTDPASLPRSTLLKWLQPDSSRNPGSDFLVIDLRRNDFEGGSIKGCLNLPAQSLYPSLPTLFALVKGAGVKDVIFYCGTFASLFPGVGVWRWAVLGIV</sequence>
<organism evidence="3 4">
    <name type="scientific">Aspergillus mulundensis</name>
    <dbReference type="NCBI Taxonomy" id="1810919"/>
    <lineage>
        <taxon>Eukaryota</taxon>
        <taxon>Fungi</taxon>
        <taxon>Dikarya</taxon>
        <taxon>Ascomycota</taxon>
        <taxon>Pezizomycotina</taxon>
        <taxon>Eurotiomycetes</taxon>
        <taxon>Eurotiomycetidae</taxon>
        <taxon>Eurotiales</taxon>
        <taxon>Aspergillaceae</taxon>
        <taxon>Aspergillus</taxon>
        <taxon>Aspergillus subgen. Nidulantes</taxon>
    </lineage>
</organism>
<reference evidence="3 4" key="1">
    <citation type="journal article" date="2018" name="IMA Fungus">
        <title>IMA Genome-F 9: Draft genome sequence of Annulohypoxylon stygium, Aspergillus mulundensis, Berkeleyomyces basicola (syn. Thielaviopsis basicola), Ceratocystis smalleyi, two Cercospora beticola strains, Coleophoma cylindrospora, Fusarium fracticaudum, Phialophora cf. hyalina, and Morchella septimelata.</title>
        <authorList>
            <person name="Wingfield B.D."/>
            <person name="Bills G.F."/>
            <person name="Dong Y."/>
            <person name="Huang W."/>
            <person name="Nel W.J."/>
            <person name="Swalarsk-Parry B.S."/>
            <person name="Vaghefi N."/>
            <person name="Wilken P.M."/>
            <person name="An Z."/>
            <person name="de Beer Z.W."/>
            <person name="De Vos L."/>
            <person name="Chen L."/>
            <person name="Duong T.A."/>
            <person name="Gao Y."/>
            <person name="Hammerbacher A."/>
            <person name="Kikkert J.R."/>
            <person name="Li Y."/>
            <person name="Li H."/>
            <person name="Li K."/>
            <person name="Li Q."/>
            <person name="Liu X."/>
            <person name="Ma X."/>
            <person name="Naidoo K."/>
            <person name="Pethybridge S.J."/>
            <person name="Sun J."/>
            <person name="Steenkamp E.T."/>
            <person name="van der Nest M.A."/>
            <person name="van Wyk S."/>
            <person name="Wingfield M.J."/>
            <person name="Xiong C."/>
            <person name="Yue Q."/>
            <person name="Zhang X."/>
        </authorList>
    </citation>
    <scope>NUCLEOTIDE SEQUENCE [LARGE SCALE GENOMIC DNA]</scope>
    <source>
        <strain evidence="3 4">DSM 5745</strain>
    </source>
</reference>
<protein>
    <recommendedName>
        <fullName evidence="2">Rhodanese domain-containing protein</fullName>
    </recommendedName>
</protein>
<gene>
    <name evidence="3" type="ORF">DSM5745_06764</name>
</gene>
<dbReference type="Gene3D" id="3.40.250.10">
    <property type="entry name" value="Rhodanese-like domain"/>
    <property type="match status" value="1"/>
</dbReference>
<feature type="region of interest" description="Disordered" evidence="1">
    <location>
        <begin position="1"/>
        <end position="21"/>
    </location>
</feature>
<comment type="caution">
    <text evidence="3">The sequence shown here is derived from an EMBL/GenBank/DDBJ whole genome shotgun (WGS) entry which is preliminary data.</text>
</comment>
<dbReference type="InterPro" id="IPR036873">
    <property type="entry name" value="Rhodanese-like_dom_sf"/>
</dbReference>
<proteinExistence type="predicted"/>
<dbReference type="AlphaFoldDB" id="A0A3D8RRS0"/>
<dbReference type="OrthoDB" id="8300214at2759"/>
<feature type="domain" description="Rhodanese" evidence="2">
    <location>
        <begin position="39"/>
        <end position="94"/>
    </location>
</feature>
<dbReference type="InterPro" id="IPR001763">
    <property type="entry name" value="Rhodanese-like_dom"/>
</dbReference>
<dbReference type="PROSITE" id="PS50206">
    <property type="entry name" value="RHODANESE_3"/>
    <property type="match status" value="1"/>
</dbReference>
<evidence type="ECO:0000313" key="4">
    <source>
        <dbReference type="Proteomes" id="UP000256690"/>
    </source>
</evidence>
<dbReference type="GeneID" id="38117134"/>
<evidence type="ECO:0000256" key="1">
    <source>
        <dbReference type="SAM" id="MobiDB-lite"/>
    </source>
</evidence>
<dbReference type="Proteomes" id="UP000256690">
    <property type="component" value="Unassembled WGS sequence"/>
</dbReference>
<name>A0A3D8RRS0_9EURO</name>
<evidence type="ECO:0000259" key="2">
    <source>
        <dbReference type="PROSITE" id="PS50206"/>
    </source>
</evidence>
<dbReference type="STRING" id="1810919.A0A3D8RRS0"/>
<keyword evidence="4" id="KW-1185">Reference proteome</keyword>
<dbReference type="EMBL" id="PVWQ01000007">
    <property type="protein sequence ID" value="RDW76772.1"/>
    <property type="molecule type" value="Genomic_DNA"/>
</dbReference>